<reference evidence="1" key="1">
    <citation type="submission" date="2001-10" db="EMBL/GenBank/DDBJ databases">
        <title>Oryza sativa nipponbare(GA3) genomic DNA, chromosome 7, PAC clone:P0409D09.</title>
        <authorList>
            <person name="Sasaki T."/>
            <person name="Matsumoto T."/>
            <person name="Yamamoto K."/>
        </authorList>
    </citation>
    <scope>NUCLEOTIDE SEQUENCE</scope>
</reference>
<dbReference type="PANTHER" id="PTHR47481">
    <property type="match status" value="1"/>
</dbReference>
<reference evidence="3" key="4">
    <citation type="journal article" date="2008" name="Nucleic Acids Res.">
        <title>The rice annotation project database (RAP-DB): 2008 update.</title>
        <authorList>
            <consortium name="The rice annotation project (RAP)"/>
        </authorList>
    </citation>
    <scope>GENOME REANNOTATION</scope>
    <source>
        <strain evidence="3">cv. Nipponbare</strain>
    </source>
</reference>
<gene>
    <name evidence="2" type="ORF">OSJNBa0052I14.3</name>
    <name evidence="1" type="ORF">P0409D09.17</name>
</gene>
<evidence type="ECO:0000313" key="2">
    <source>
        <dbReference type="EMBL" id="BAD31629.1"/>
    </source>
</evidence>
<protein>
    <recommendedName>
        <fullName evidence="4">Retrotransposon gag domain-containing protein</fullName>
    </recommendedName>
</protein>
<evidence type="ECO:0008006" key="4">
    <source>
        <dbReference type="Google" id="ProtNLM"/>
    </source>
</evidence>
<sequence>MRMDCVVLTWLYYTIFGDLLESVMSVTTMARLVWRCLEQQFLGNCEYHVVNLQVEFHSFHQGELSVTDYCHKLKIMAENLAMWVNLSLISNLSSPPSQKLLAKNTPFSSLKSVRAENERGGLEKWGKEYSLNTFVKTDGSIKGDLN</sequence>
<name>Q6ZF25_ORYSJ</name>
<accession>Q6ZF25</accession>
<evidence type="ECO:0000313" key="1">
    <source>
        <dbReference type="EMBL" id="BAC83405.1"/>
    </source>
</evidence>
<evidence type="ECO:0000313" key="3">
    <source>
        <dbReference type="Proteomes" id="UP000000763"/>
    </source>
</evidence>
<reference evidence="3" key="3">
    <citation type="journal article" date="2005" name="Nature">
        <title>The map-based sequence of the rice genome.</title>
        <authorList>
            <consortium name="International rice genome sequencing project (IRGSP)"/>
            <person name="Matsumoto T."/>
            <person name="Wu J."/>
            <person name="Kanamori H."/>
            <person name="Katayose Y."/>
            <person name="Fujisawa M."/>
            <person name="Namiki N."/>
            <person name="Mizuno H."/>
            <person name="Yamamoto K."/>
            <person name="Antonio B.A."/>
            <person name="Baba T."/>
            <person name="Sakata K."/>
            <person name="Nagamura Y."/>
            <person name="Aoki H."/>
            <person name="Arikawa K."/>
            <person name="Arita K."/>
            <person name="Bito T."/>
            <person name="Chiden Y."/>
            <person name="Fujitsuka N."/>
            <person name="Fukunaka R."/>
            <person name="Hamada M."/>
            <person name="Harada C."/>
            <person name="Hayashi A."/>
            <person name="Hijishita S."/>
            <person name="Honda M."/>
            <person name="Hosokawa S."/>
            <person name="Ichikawa Y."/>
            <person name="Idonuma A."/>
            <person name="Iijima M."/>
            <person name="Ikeda M."/>
            <person name="Ikeno M."/>
            <person name="Ito K."/>
            <person name="Ito S."/>
            <person name="Ito T."/>
            <person name="Ito Y."/>
            <person name="Ito Y."/>
            <person name="Iwabuchi A."/>
            <person name="Kamiya K."/>
            <person name="Karasawa W."/>
            <person name="Kurita K."/>
            <person name="Katagiri S."/>
            <person name="Kikuta A."/>
            <person name="Kobayashi H."/>
            <person name="Kobayashi N."/>
            <person name="Machita K."/>
            <person name="Maehara T."/>
            <person name="Masukawa M."/>
            <person name="Mizubayashi T."/>
            <person name="Mukai Y."/>
            <person name="Nagasaki H."/>
            <person name="Nagata Y."/>
            <person name="Naito S."/>
            <person name="Nakashima M."/>
            <person name="Nakama Y."/>
            <person name="Nakamichi Y."/>
            <person name="Nakamura M."/>
            <person name="Meguro A."/>
            <person name="Negishi M."/>
            <person name="Ohta I."/>
            <person name="Ohta T."/>
            <person name="Okamoto M."/>
            <person name="Ono N."/>
            <person name="Saji S."/>
            <person name="Sakaguchi M."/>
            <person name="Sakai K."/>
            <person name="Shibata M."/>
            <person name="Shimokawa T."/>
            <person name="Song J."/>
            <person name="Takazaki Y."/>
            <person name="Terasawa K."/>
            <person name="Tsugane M."/>
            <person name="Tsuji K."/>
            <person name="Ueda S."/>
            <person name="Waki K."/>
            <person name="Yamagata H."/>
            <person name="Yamamoto M."/>
            <person name="Yamamoto S."/>
            <person name="Yamane H."/>
            <person name="Yoshiki S."/>
            <person name="Yoshihara R."/>
            <person name="Yukawa K."/>
            <person name="Zhong H."/>
            <person name="Yano M."/>
            <person name="Yuan Q."/>
            <person name="Ouyang S."/>
            <person name="Liu J."/>
            <person name="Jones K.M."/>
            <person name="Gansberger K."/>
            <person name="Moffat K."/>
            <person name="Hill J."/>
            <person name="Bera J."/>
            <person name="Fadrosh D."/>
            <person name="Jin S."/>
            <person name="Johri S."/>
            <person name="Kim M."/>
            <person name="Overton L."/>
            <person name="Reardon M."/>
            <person name="Tsitrin T."/>
            <person name="Vuong H."/>
            <person name="Weaver B."/>
            <person name="Ciecko A."/>
            <person name="Tallon L."/>
            <person name="Jackson J."/>
            <person name="Pai G."/>
            <person name="Aken S.V."/>
            <person name="Utterback T."/>
            <person name="Reidmuller S."/>
            <person name="Feldblyum T."/>
            <person name="Hsiao J."/>
            <person name="Zismann V."/>
            <person name="Iobst S."/>
            <person name="de Vazeille A.R."/>
            <person name="Buell C.R."/>
            <person name="Ying K."/>
            <person name="Li Y."/>
            <person name="Lu T."/>
            <person name="Huang Y."/>
            <person name="Zhao Q."/>
            <person name="Feng Q."/>
            <person name="Zhang L."/>
            <person name="Zhu J."/>
            <person name="Weng Q."/>
            <person name="Mu J."/>
            <person name="Lu Y."/>
            <person name="Fan D."/>
            <person name="Liu Y."/>
            <person name="Guan J."/>
            <person name="Zhang Y."/>
            <person name="Yu S."/>
            <person name="Liu X."/>
            <person name="Zhang Y."/>
            <person name="Hong G."/>
            <person name="Han B."/>
            <person name="Choisne N."/>
            <person name="Demange N."/>
            <person name="Orjeda G."/>
            <person name="Samain S."/>
            <person name="Cattolico L."/>
            <person name="Pelletier E."/>
            <person name="Couloux A."/>
            <person name="Segurens B."/>
            <person name="Wincker P."/>
            <person name="D'Hont A."/>
            <person name="Scarpelli C."/>
            <person name="Weissenbach J."/>
            <person name="Salanoubat M."/>
            <person name="Quetier F."/>
            <person name="Yu Y."/>
            <person name="Kim H.R."/>
            <person name="Rambo T."/>
            <person name="Currie J."/>
            <person name="Collura K."/>
            <person name="Luo M."/>
            <person name="Yang T."/>
            <person name="Ammiraju J.S.S."/>
            <person name="Engler F."/>
            <person name="Soderlund C."/>
            <person name="Wing R.A."/>
            <person name="Palmer L.E."/>
            <person name="de la Bastide M."/>
            <person name="Spiegel L."/>
            <person name="Nascimento L."/>
            <person name="Zutavern T."/>
            <person name="O'Shaughnessy A."/>
            <person name="Dike S."/>
            <person name="Dedhia N."/>
            <person name="Preston R."/>
            <person name="Balija V."/>
            <person name="McCombie W.R."/>
            <person name="Chow T."/>
            <person name="Chen H."/>
            <person name="Chung M."/>
            <person name="Chen C."/>
            <person name="Shaw J."/>
            <person name="Wu H."/>
            <person name="Hsiao K."/>
            <person name="Chao Y."/>
            <person name="Chu M."/>
            <person name="Cheng C."/>
            <person name="Hour A."/>
            <person name="Lee P."/>
            <person name="Lin S."/>
            <person name="Lin Y."/>
            <person name="Liou J."/>
            <person name="Liu S."/>
            <person name="Hsing Y."/>
            <person name="Raghuvanshi S."/>
            <person name="Mohanty A."/>
            <person name="Bharti A.K."/>
            <person name="Gaur A."/>
            <person name="Gupta V."/>
            <person name="Kumar D."/>
            <person name="Ravi V."/>
            <person name="Vij S."/>
            <person name="Kapur A."/>
            <person name="Khurana P."/>
            <person name="Khurana P."/>
            <person name="Khurana J.P."/>
            <person name="Tyagi A.K."/>
            <person name="Gaikwad K."/>
            <person name="Singh A."/>
            <person name="Dalal V."/>
            <person name="Srivastava S."/>
            <person name="Dixit A."/>
            <person name="Pal A.K."/>
            <person name="Ghazi I.A."/>
            <person name="Yadav M."/>
            <person name="Pandit A."/>
            <person name="Bhargava A."/>
            <person name="Sureshbabu K."/>
            <person name="Batra K."/>
            <person name="Sharma T.R."/>
            <person name="Mohapatra T."/>
            <person name="Singh N.K."/>
            <person name="Messing J."/>
            <person name="Nelson A.B."/>
            <person name="Fuks G."/>
            <person name="Kavchok S."/>
            <person name="Keizer G."/>
            <person name="Linton E."/>
            <person name="Llaca V."/>
            <person name="Song R."/>
            <person name="Tanyolac B."/>
            <person name="Young S."/>
            <person name="Ho-Il K."/>
            <person name="Hahn J.H."/>
            <person name="Sangsakoo G."/>
            <person name="Vanavichit A."/>
            <person name="de Mattos Luiz.A.T."/>
            <person name="Zimmer P.D."/>
            <person name="Malone G."/>
            <person name="Dellagostin O."/>
            <person name="de Oliveira A.C."/>
            <person name="Bevan M."/>
            <person name="Bancroft I."/>
            <person name="Minx P."/>
            <person name="Cordum H."/>
            <person name="Wilson R."/>
            <person name="Cheng Z."/>
            <person name="Jin W."/>
            <person name="Jiang J."/>
            <person name="Leong S.A."/>
            <person name="Iwama H."/>
            <person name="Gojobori T."/>
            <person name="Itoh T."/>
            <person name="Niimura Y."/>
            <person name="Fujii Y."/>
            <person name="Habara T."/>
            <person name="Sakai H."/>
            <person name="Sato Y."/>
            <person name="Wilson G."/>
            <person name="Kumar K."/>
            <person name="McCouch S."/>
            <person name="Juretic N."/>
            <person name="Hoen D."/>
            <person name="Wright S."/>
            <person name="Bruskiewich R."/>
            <person name="Bureau T."/>
            <person name="Miyao A."/>
            <person name="Hirochika H."/>
            <person name="Nishikawa T."/>
            <person name="Kadowaki K."/>
            <person name="Sugiura M."/>
            <person name="Burr B."/>
            <person name="Sasaki T."/>
        </authorList>
    </citation>
    <scope>NUCLEOTIDE SEQUENCE [LARGE SCALE GENOMIC DNA]</scope>
    <source>
        <strain evidence="3">cv. Nipponbare</strain>
    </source>
</reference>
<dbReference type="AlphaFoldDB" id="Q6ZF25"/>
<proteinExistence type="predicted"/>
<reference evidence="2" key="2">
    <citation type="submission" date="2002-09" db="EMBL/GenBank/DDBJ databases">
        <title>Oryza sativa nipponbare(GA3) genomic DNA, chromosome 7, BAC clone:OSJNBa0052I14.</title>
        <authorList>
            <person name="Sasaki T."/>
            <person name="Matsumoto T."/>
            <person name="Katayose Y."/>
        </authorList>
    </citation>
    <scope>NUCLEOTIDE SEQUENCE</scope>
</reference>
<dbReference type="EMBL" id="AP005690">
    <property type="protein sequence ID" value="BAD31629.1"/>
    <property type="molecule type" value="Genomic_DNA"/>
</dbReference>
<dbReference type="Proteomes" id="UP000000763">
    <property type="component" value="Chromosome 7"/>
</dbReference>
<organism evidence="1 3">
    <name type="scientific">Oryza sativa subsp. japonica</name>
    <name type="common">Rice</name>
    <dbReference type="NCBI Taxonomy" id="39947"/>
    <lineage>
        <taxon>Eukaryota</taxon>
        <taxon>Viridiplantae</taxon>
        <taxon>Streptophyta</taxon>
        <taxon>Embryophyta</taxon>
        <taxon>Tracheophyta</taxon>
        <taxon>Spermatophyta</taxon>
        <taxon>Magnoliopsida</taxon>
        <taxon>Liliopsida</taxon>
        <taxon>Poales</taxon>
        <taxon>Poaceae</taxon>
        <taxon>BOP clade</taxon>
        <taxon>Oryzoideae</taxon>
        <taxon>Oryzeae</taxon>
        <taxon>Oryzinae</taxon>
        <taxon>Oryza</taxon>
        <taxon>Oryza sativa</taxon>
    </lineage>
</organism>
<dbReference type="PANTHER" id="PTHR47481:SF29">
    <property type="entry name" value="RETROTRANSPOSON GAG DOMAIN-CONTAINING PROTEIN"/>
    <property type="match status" value="1"/>
</dbReference>
<dbReference type="EMBL" id="AP004298">
    <property type="protein sequence ID" value="BAC83405.1"/>
    <property type="molecule type" value="Genomic_DNA"/>
</dbReference>